<reference evidence="1 2" key="1">
    <citation type="submission" date="2017-11" db="EMBL/GenBank/DDBJ databases">
        <title>A major lineage of nontailed dsDNA viruses as unrecognized killers of marine bacteria.</title>
        <authorList>
            <person name="Kauffman K.M."/>
            <person name="Hussain F.A."/>
            <person name="Yang J."/>
            <person name="Arevalo P."/>
            <person name="Brown J.M."/>
            <person name="Chang W.K."/>
            <person name="VanInsberghe D."/>
            <person name="Elsherbini J."/>
            <person name="Cutler M.B."/>
            <person name="Kelly L."/>
            <person name="Polz M.F."/>
        </authorList>
    </citation>
    <scope>NUCLEOTIDE SEQUENCE [LARGE SCALE GENOMIC DNA]</scope>
</reference>
<protein>
    <submittedName>
        <fullName evidence="1">Uncharacterized protein</fullName>
    </submittedName>
</protein>
<evidence type="ECO:0000313" key="1">
    <source>
        <dbReference type="EMBL" id="AUR95267.1"/>
    </source>
</evidence>
<name>A0A2I7RNQ9_9CAUD</name>
<evidence type="ECO:0000313" key="2">
    <source>
        <dbReference type="Proteomes" id="UP000269294"/>
    </source>
</evidence>
<organism evidence="1 2">
    <name type="scientific">Vibrio phage 1.204.O._10N.222.46.F12</name>
    <dbReference type="NCBI Taxonomy" id="1881263"/>
    <lineage>
        <taxon>Viruses</taxon>
        <taxon>Duplodnaviria</taxon>
        <taxon>Heunggongvirae</taxon>
        <taxon>Uroviricota</taxon>
        <taxon>Caudoviricetes</taxon>
        <taxon>Autographivirales</taxon>
        <taxon>Cyclitvirus</taxon>
        <taxon>Cyclitvirus cyclit</taxon>
    </lineage>
</organism>
<gene>
    <name evidence="1" type="ORF">NVP1204O_47</name>
</gene>
<sequence length="59" mass="6873">MRKLYKGEKGGRRILNGHEKISRGRLNTINLERSLSLSVAESQGRIRVQQENDSIRMEY</sequence>
<dbReference type="EMBL" id="MG592574">
    <property type="protein sequence ID" value="AUR95267.1"/>
    <property type="molecule type" value="Genomic_DNA"/>
</dbReference>
<proteinExistence type="predicted"/>
<accession>A0A2I7RNQ9</accession>
<keyword evidence="2" id="KW-1185">Reference proteome</keyword>
<dbReference type="Proteomes" id="UP000269294">
    <property type="component" value="Segment"/>
</dbReference>